<dbReference type="KEGG" id="dmm:dnm_066910"/>
<organism evidence="1 2">
    <name type="scientific">Desulfonema magnum</name>
    <dbReference type="NCBI Taxonomy" id="45655"/>
    <lineage>
        <taxon>Bacteria</taxon>
        <taxon>Pseudomonadati</taxon>
        <taxon>Thermodesulfobacteriota</taxon>
        <taxon>Desulfobacteria</taxon>
        <taxon>Desulfobacterales</taxon>
        <taxon>Desulfococcaceae</taxon>
        <taxon>Desulfonema</taxon>
    </lineage>
</organism>
<dbReference type="EMBL" id="CP061800">
    <property type="protein sequence ID" value="QTA90630.1"/>
    <property type="molecule type" value="Genomic_DNA"/>
</dbReference>
<sequence length="93" mass="10741">MSDSFQKNWLRVRQPGLFVFYTFHPMGENPETAEALILQAGNHIQAKESLNLGFHKFEVHIITSYTNCTDFLISEIREIRIIRGSGAISTDWR</sequence>
<gene>
    <name evidence="1" type="ORF">dnm_066910</name>
</gene>
<reference evidence="1" key="1">
    <citation type="journal article" date="2021" name="Microb. Physiol.">
        <title>Proteogenomic Insights into the Physiology of Marine, Sulfate-Reducing, Filamentous Desulfonema limicola and Desulfonema magnum.</title>
        <authorList>
            <person name="Schnaars V."/>
            <person name="Wohlbrand L."/>
            <person name="Scheve S."/>
            <person name="Hinrichs C."/>
            <person name="Reinhardt R."/>
            <person name="Rabus R."/>
        </authorList>
    </citation>
    <scope>NUCLEOTIDE SEQUENCE</scope>
    <source>
        <strain evidence="1">4be13</strain>
    </source>
</reference>
<name>A0A975GR70_9BACT</name>
<evidence type="ECO:0000313" key="1">
    <source>
        <dbReference type="EMBL" id="QTA90630.1"/>
    </source>
</evidence>
<evidence type="ECO:0000313" key="2">
    <source>
        <dbReference type="Proteomes" id="UP000663722"/>
    </source>
</evidence>
<proteinExistence type="predicted"/>
<protein>
    <submittedName>
        <fullName evidence="1">Uncharacterized protein</fullName>
    </submittedName>
</protein>
<accession>A0A975GR70</accession>
<keyword evidence="2" id="KW-1185">Reference proteome</keyword>
<dbReference type="Proteomes" id="UP000663722">
    <property type="component" value="Chromosome"/>
</dbReference>
<dbReference type="AlphaFoldDB" id="A0A975GR70"/>